<dbReference type="Proteomes" id="UP001224087">
    <property type="component" value="Segment"/>
</dbReference>
<reference evidence="1" key="1">
    <citation type="submission" date="2019-12" db="EMBL/GenBank/DDBJ databases">
        <title>The DNA Methylation Landscape of Giant Viruses.</title>
        <authorList>
            <person name="Jeudy S."/>
            <person name="Rigou S."/>
            <person name="Alempic J.-M."/>
            <person name="Claverie J.-M."/>
            <person name="Abergel C."/>
            <person name="Legendre M."/>
        </authorList>
    </citation>
    <scope>NUCLEOTIDE SEQUENCE</scope>
    <source>
        <strain evidence="1">P4</strain>
    </source>
</reference>
<evidence type="ECO:0000313" key="2">
    <source>
        <dbReference type="Proteomes" id="UP001224087"/>
    </source>
</evidence>
<gene>
    <name evidence="1" type="primary">ck323</name>
</gene>
<name>A0A6G8MYV5_9VIRU</name>
<dbReference type="Gene3D" id="2.170.270.10">
    <property type="entry name" value="SET domain"/>
    <property type="match status" value="1"/>
</dbReference>
<evidence type="ECO:0008006" key="3">
    <source>
        <dbReference type="Google" id="ProtNLM"/>
    </source>
</evidence>
<dbReference type="EMBL" id="MN873693">
    <property type="protein sequence ID" value="QIN54448.1"/>
    <property type="molecule type" value="Genomic_DNA"/>
</dbReference>
<keyword evidence="2" id="KW-1185">Reference proteome</keyword>
<proteinExistence type="predicted"/>
<protein>
    <recommendedName>
        <fullName evidence="3">SET domain-containing protein</fullName>
    </recommendedName>
</protein>
<dbReference type="SUPFAM" id="SSF82199">
    <property type="entry name" value="SET domain"/>
    <property type="match status" value="1"/>
</dbReference>
<dbReference type="InterPro" id="IPR046341">
    <property type="entry name" value="SET_dom_sf"/>
</dbReference>
<sequence length="256" mass="29795">MQKKKISPDLCLYKTCLKQSKLEGAGRGVFVRFPCKAKTLLCFYDGYILDDTGSMTAEEQEYAIGYKDKTLIGYKEPKNRMGIAQIINDYCAPRFNFSYQNMDLEERTRTILESLLDYTEKSLEKENIYTDEDLNFYSARDLEADEECYFHYGPEYWSGRNMEYTLDTSFYVGLALANSLMNREKQLLKTENMEKVLLFILDRPSTDFLSLKARRDIKEGKITFEEAMCSFDELLQDEAERIMAQGKKDSLLINLG</sequence>
<accession>A0A6G8MYV5</accession>
<evidence type="ECO:0000313" key="1">
    <source>
        <dbReference type="EMBL" id="QIN54448.1"/>
    </source>
</evidence>
<organism evidence="1 2">
    <name type="scientific">Cedratvirus kamchatka</name>
    <dbReference type="NCBI Taxonomy" id="2716914"/>
    <lineage>
        <taxon>Viruses</taxon>
        <taxon>Pithoviruses</taxon>
        <taxon>Orthocedratvirinae</taxon>
        <taxon>Alphacedratvirus</taxon>
        <taxon>Alphacedratvirus rossiense</taxon>
    </lineage>
</organism>